<evidence type="ECO:0000313" key="1">
    <source>
        <dbReference type="EMBL" id="KIJ98276.1"/>
    </source>
</evidence>
<dbReference type="Proteomes" id="UP000054477">
    <property type="component" value="Unassembled WGS sequence"/>
</dbReference>
<proteinExistence type="predicted"/>
<keyword evidence="3" id="KW-1185">Reference proteome</keyword>
<dbReference type="EMBL" id="KN838574">
    <property type="protein sequence ID" value="KIK04046.1"/>
    <property type="molecule type" value="Genomic_DNA"/>
</dbReference>
<reference evidence="2" key="3">
    <citation type="submission" date="2015-02" db="EMBL/GenBank/DDBJ databases">
        <title>Evolutionary Origins and Diversification of the Mycorrhizal Mutualists.</title>
        <authorList>
            <consortium name="DOE Joint Genome Institute"/>
            <consortium name="Mycorrhizal Genomics Consortium"/>
            <person name="Kohler A."/>
            <person name="Kuo A."/>
            <person name="Nagy L.G."/>
            <person name="Floudas D."/>
            <person name="Copeland A."/>
            <person name="Barry K.W."/>
            <person name="Cichocki N."/>
            <person name="Veneault-Fourrey C."/>
            <person name="LaButti K."/>
            <person name="Lindquist E.A."/>
            <person name="Lipzen A."/>
            <person name="Lundell T."/>
            <person name="Morin E."/>
            <person name="Murat C."/>
            <person name="Riley R."/>
            <person name="Ohm R."/>
            <person name="Sun H."/>
            <person name="Tunlid A."/>
            <person name="Henrissat B."/>
            <person name="Grigoriev I.V."/>
            <person name="Hibbett D.S."/>
            <person name="Martin F."/>
        </authorList>
    </citation>
    <scope>NUCLEOTIDE SEQUENCE</scope>
    <source>
        <strain evidence="2 3">LaAM-08-1</strain>
    </source>
</reference>
<dbReference type="AlphaFoldDB" id="A0A0C9XGM0"/>
<dbReference type="HOGENOM" id="CLU_2867984_0_0_1"/>
<evidence type="ECO:0000313" key="3">
    <source>
        <dbReference type="Proteomes" id="UP000054477"/>
    </source>
</evidence>
<reference evidence="2 3" key="1">
    <citation type="submission" date="2014-04" db="EMBL/GenBank/DDBJ databases">
        <authorList>
            <consortium name="DOE Joint Genome Institute"/>
            <person name="Kuo A."/>
            <person name="Kohler A."/>
            <person name="Nagy L.G."/>
            <person name="Floudas D."/>
            <person name="Copeland A."/>
            <person name="Barry K.W."/>
            <person name="Cichocki N."/>
            <person name="Veneault-Fourrey C."/>
            <person name="LaButti K."/>
            <person name="Lindquist E.A."/>
            <person name="Lipzen A."/>
            <person name="Lundell T."/>
            <person name="Morin E."/>
            <person name="Murat C."/>
            <person name="Sun H."/>
            <person name="Tunlid A."/>
            <person name="Henrissat B."/>
            <person name="Grigoriev I.V."/>
            <person name="Hibbett D.S."/>
            <person name="Martin F."/>
            <person name="Nordberg H.P."/>
            <person name="Cantor M.N."/>
            <person name="Hua S.X."/>
        </authorList>
    </citation>
    <scope>NUCLEOTIDE SEQUENCE [LARGE SCALE GENOMIC DNA]</scope>
    <source>
        <strain evidence="2 3">LaAM-08-1</strain>
    </source>
</reference>
<name>A0A0C9XGM0_9AGAR</name>
<reference evidence="3" key="2">
    <citation type="submission" date="2015-01" db="EMBL/GenBank/DDBJ databases">
        <title>Evolutionary Origins and Diversification of the Mycorrhizal Mutualists.</title>
        <authorList>
            <consortium name="DOE Joint Genome Institute"/>
            <consortium name="Mycorrhizal Genomics Consortium"/>
            <person name="Kohler A."/>
            <person name="Kuo A."/>
            <person name="Nagy L.G."/>
            <person name="Floudas D."/>
            <person name="Copeland A."/>
            <person name="Barry K.W."/>
            <person name="Cichocki N."/>
            <person name="Veneault-Fourrey C."/>
            <person name="LaButti K."/>
            <person name="Lindquist E.A."/>
            <person name="Lipzen A."/>
            <person name="Lundell T."/>
            <person name="Morin E."/>
            <person name="Murat C."/>
            <person name="Riley R."/>
            <person name="Ohm R."/>
            <person name="Sun H."/>
            <person name="Tunlid A."/>
            <person name="Henrissat B."/>
            <person name="Grigoriev I.V."/>
            <person name="Hibbett D.S."/>
            <person name="Martin F."/>
        </authorList>
    </citation>
    <scope>NUCLEOTIDE SEQUENCE [LARGE SCALE GENOMIC DNA]</scope>
    <source>
        <strain evidence="3">LaAM-08-1</strain>
    </source>
</reference>
<accession>A0A0C9XGM0</accession>
<sequence>MYSYLVEFGYFQTSTRTKLTFFFIATISPRSCPCFICIPLPSGLCPHVVSLMLFHWLSLFPTCS</sequence>
<organism evidence="2 3">
    <name type="scientific">Laccaria amethystina LaAM-08-1</name>
    <dbReference type="NCBI Taxonomy" id="1095629"/>
    <lineage>
        <taxon>Eukaryota</taxon>
        <taxon>Fungi</taxon>
        <taxon>Dikarya</taxon>
        <taxon>Basidiomycota</taxon>
        <taxon>Agaricomycotina</taxon>
        <taxon>Agaricomycetes</taxon>
        <taxon>Agaricomycetidae</taxon>
        <taxon>Agaricales</taxon>
        <taxon>Agaricineae</taxon>
        <taxon>Hydnangiaceae</taxon>
        <taxon>Laccaria</taxon>
    </lineage>
</organism>
<gene>
    <name evidence="1" type="ORF">K443DRAFT_213183</name>
    <name evidence="2" type="ORF">K443DRAFT_444029</name>
</gene>
<evidence type="ECO:0000313" key="2">
    <source>
        <dbReference type="EMBL" id="KIK04046.1"/>
    </source>
</evidence>
<protein>
    <submittedName>
        <fullName evidence="2">Uncharacterized protein</fullName>
    </submittedName>
</protein>
<dbReference type="EMBL" id="KN838673">
    <property type="protein sequence ID" value="KIJ98276.1"/>
    <property type="molecule type" value="Genomic_DNA"/>
</dbReference>